<organism evidence="2 3">
    <name type="scientific">Marinobacterium zhoushanense</name>
    <dbReference type="NCBI Taxonomy" id="1679163"/>
    <lineage>
        <taxon>Bacteria</taxon>
        <taxon>Pseudomonadati</taxon>
        <taxon>Pseudomonadota</taxon>
        <taxon>Gammaproteobacteria</taxon>
        <taxon>Oceanospirillales</taxon>
        <taxon>Oceanospirillaceae</taxon>
        <taxon>Marinobacterium</taxon>
    </lineage>
</organism>
<evidence type="ECO:0000256" key="1">
    <source>
        <dbReference type="SAM" id="SignalP"/>
    </source>
</evidence>
<dbReference type="RefSeq" id="WP_229680698.1">
    <property type="nucleotide sequence ID" value="NZ_BMIJ01000004.1"/>
</dbReference>
<sequence length="326" mass="34860">MNKNKSRFVKHILCAAVVAVMAAPAMAELSFDANIELNTDATDTETTDTTYDQDGRVEVNAFGRHEKGNYFVQARGTVLLKTDGDTAVDDAWIQFGDSTWDVQAGRFEAVNLFPKGKDTLISHAGGVSVYEANLARGRVGDGGGQFALHLNSSENLRFELGTIFGDGETTDGDDTTAFGGVRPTVTWSSGDFSLTAGYERVNYDLTAGGDVDKQGYALTSSFKAGGADVNLAVSHLEDDSTGADEEVTSYIANMIYGNFGAGLIYSEDELAGVDSDVTTAYLAYTVPLFDFENASVTFAGSFSQADGDAVTDDTTNALRMRFNYTF</sequence>
<dbReference type="InterPro" id="IPR016963">
    <property type="entry name" value="Glycoporin_RafY"/>
</dbReference>
<keyword evidence="1" id="KW-0732">Signal</keyword>
<evidence type="ECO:0008006" key="4">
    <source>
        <dbReference type="Google" id="ProtNLM"/>
    </source>
</evidence>
<dbReference type="SUPFAM" id="SSF56935">
    <property type="entry name" value="Porins"/>
    <property type="match status" value="1"/>
</dbReference>
<reference evidence="3" key="1">
    <citation type="journal article" date="2019" name="Int. J. Syst. Evol. Microbiol.">
        <title>The Global Catalogue of Microorganisms (GCM) 10K type strain sequencing project: providing services to taxonomists for standard genome sequencing and annotation.</title>
        <authorList>
            <consortium name="The Broad Institute Genomics Platform"/>
            <consortium name="The Broad Institute Genome Sequencing Center for Infectious Disease"/>
            <person name="Wu L."/>
            <person name="Ma J."/>
        </authorList>
    </citation>
    <scope>NUCLEOTIDE SEQUENCE [LARGE SCALE GENOMIC DNA]</scope>
    <source>
        <strain evidence="3">CGMCC 1.15341</strain>
    </source>
</reference>
<evidence type="ECO:0000313" key="2">
    <source>
        <dbReference type="EMBL" id="GGB94074.1"/>
    </source>
</evidence>
<dbReference type="EMBL" id="BMIJ01000004">
    <property type="protein sequence ID" value="GGB94074.1"/>
    <property type="molecule type" value="Genomic_DNA"/>
</dbReference>
<dbReference type="Pfam" id="PF16966">
    <property type="entry name" value="Porin_8"/>
    <property type="match status" value="1"/>
</dbReference>
<feature type="signal peptide" evidence="1">
    <location>
        <begin position="1"/>
        <end position="27"/>
    </location>
</feature>
<feature type="chain" id="PRO_5046732003" description="Raffinose porin" evidence="1">
    <location>
        <begin position="28"/>
        <end position="326"/>
    </location>
</feature>
<accession>A0ABQ1KF13</accession>
<keyword evidence="3" id="KW-1185">Reference proteome</keyword>
<dbReference type="Proteomes" id="UP000629025">
    <property type="component" value="Unassembled WGS sequence"/>
</dbReference>
<name>A0ABQ1KF13_9GAMM</name>
<gene>
    <name evidence="2" type="ORF">GCM10011352_20150</name>
</gene>
<evidence type="ECO:0000313" key="3">
    <source>
        <dbReference type="Proteomes" id="UP000629025"/>
    </source>
</evidence>
<comment type="caution">
    <text evidence="2">The sequence shown here is derived from an EMBL/GenBank/DDBJ whole genome shotgun (WGS) entry which is preliminary data.</text>
</comment>
<protein>
    <recommendedName>
        <fullName evidence="4">Raffinose porin</fullName>
    </recommendedName>
</protein>
<proteinExistence type="predicted"/>